<proteinExistence type="predicted"/>
<dbReference type="Proteomes" id="UP000004277">
    <property type="component" value="Unassembled WGS sequence"/>
</dbReference>
<reference evidence="1" key="1">
    <citation type="submission" date="2019-05" db="EMBL/GenBank/DDBJ databases">
        <title>Revised genome assembly of Burkholderiaceae (previously Ralstonia) sp. PBA.</title>
        <authorList>
            <person name="Gan H.M."/>
        </authorList>
    </citation>
    <scope>NUCLEOTIDE SEQUENCE</scope>
    <source>
        <strain evidence="1">PBA</strain>
    </source>
</reference>
<sequence>MRLISLILLVLLIAIQFPLWLGKGGWLRVWELDRQVTEQDAKNQTLKSRNAKLAGEVRDLKEGTGAIEERARHELGMVKEGEVFVQFVAPAPATSATPPLPPPPPKPESGRR</sequence>
<keyword evidence="1" id="KW-0132">Cell division</keyword>
<comment type="caution">
    <text evidence="1">The sequence shown here is derived from an EMBL/GenBank/DDBJ whole genome shotgun (WGS) entry which is preliminary data.</text>
</comment>
<dbReference type="EMBL" id="AKCV02000006">
    <property type="protein sequence ID" value="TMS59552.1"/>
    <property type="molecule type" value="Genomic_DNA"/>
</dbReference>
<keyword evidence="2" id="KW-1185">Reference proteome</keyword>
<protein>
    <submittedName>
        <fullName evidence="1">Cell division protein FtsB</fullName>
    </submittedName>
</protein>
<keyword evidence="1" id="KW-0131">Cell cycle</keyword>
<evidence type="ECO:0000313" key="2">
    <source>
        <dbReference type="Proteomes" id="UP000004277"/>
    </source>
</evidence>
<organism evidence="1 2">
    <name type="scientific">Imbroritus primus</name>
    <dbReference type="NCBI Taxonomy" id="3058603"/>
    <lineage>
        <taxon>Bacteria</taxon>
        <taxon>Pseudomonadati</taxon>
        <taxon>Pseudomonadota</taxon>
        <taxon>Betaproteobacteria</taxon>
        <taxon>Burkholderiales</taxon>
        <taxon>Burkholderiaceae</taxon>
        <taxon>Imbroritus</taxon>
    </lineage>
</organism>
<accession>A0ACD3STY3</accession>
<gene>
    <name evidence="1" type="primary">ftsB</name>
    <name evidence="1" type="ORF">MW7_001425</name>
</gene>
<name>A0ACD3STY3_9BURK</name>
<evidence type="ECO:0000313" key="1">
    <source>
        <dbReference type="EMBL" id="TMS59552.1"/>
    </source>
</evidence>